<gene>
    <name evidence="3" type="primary">LOC111148463</name>
</gene>
<dbReference type="PANTHER" id="PTHR36868:SF1">
    <property type="entry name" value="NUTRITIONALLY-REGULATED ADIPOSE AND CARDIAC ENRICHED PROTEIN HOMOLOG"/>
    <property type="match status" value="1"/>
</dbReference>
<dbReference type="RefSeq" id="XP_022360729.1">
    <property type="nucleotide sequence ID" value="XM_022505021.1"/>
</dbReference>
<keyword evidence="2" id="KW-1185">Reference proteome</keyword>
<dbReference type="AlphaFoldDB" id="A0A2Y9JM91"/>
<dbReference type="Pfam" id="PF15555">
    <property type="entry name" value="DUF4658"/>
    <property type="match status" value="1"/>
</dbReference>
<dbReference type="PANTHER" id="PTHR36868">
    <property type="entry name" value="NUTRITIONALLY-REGULATED ADIPOSE AND CARDIAC ENRICHED PROTEIN HOMOLOG"/>
    <property type="match status" value="1"/>
</dbReference>
<dbReference type="KEGG" id="elk:111148463"/>
<evidence type="ECO:0000313" key="3">
    <source>
        <dbReference type="RefSeq" id="XP_022360729.1"/>
    </source>
</evidence>
<feature type="compositionally biased region" description="Basic and acidic residues" evidence="1">
    <location>
        <begin position="14"/>
        <end position="25"/>
    </location>
</feature>
<proteinExistence type="predicted"/>
<reference evidence="3" key="1">
    <citation type="submission" date="2025-08" db="UniProtKB">
        <authorList>
            <consortium name="RefSeq"/>
        </authorList>
    </citation>
    <scope>IDENTIFICATION</scope>
    <source>
        <tissue evidence="3">Blood</tissue>
    </source>
</reference>
<dbReference type="InterPro" id="IPR028114">
    <property type="entry name" value="DUF4658"/>
</dbReference>
<dbReference type="GeneID" id="111148463"/>
<evidence type="ECO:0000256" key="1">
    <source>
        <dbReference type="SAM" id="MobiDB-lite"/>
    </source>
</evidence>
<dbReference type="OrthoDB" id="9535799at2759"/>
<evidence type="ECO:0000313" key="2">
    <source>
        <dbReference type="Proteomes" id="UP000248482"/>
    </source>
</evidence>
<accession>A0A2Y9JM91</accession>
<dbReference type="STRING" id="391180.A0A2Y9JM91"/>
<protein>
    <submittedName>
        <fullName evidence="3">Nutritionally-regulated adipose and cardiac enriched protein homolog</fullName>
    </submittedName>
</protein>
<dbReference type="GO" id="GO:0005886">
    <property type="term" value="C:plasma membrane"/>
    <property type="evidence" value="ECO:0007669"/>
    <property type="project" value="TreeGrafter"/>
</dbReference>
<feature type="region of interest" description="Disordered" evidence="1">
    <location>
        <begin position="1"/>
        <end position="70"/>
    </location>
</feature>
<organism evidence="2 3">
    <name type="scientific">Enhydra lutris kenyoni</name>
    <name type="common">northern sea otter</name>
    <dbReference type="NCBI Taxonomy" id="391180"/>
    <lineage>
        <taxon>Eukaryota</taxon>
        <taxon>Metazoa</taxon>
        <taxon>Chordata</taxon>
        <taxon>Craniata</taxon>
        <taxon>Vertebrata</taxon>
        <taxon>Euteleostomi</taxon>
        <taxon>Mammalia</taxon>
        <taxon>Eutheria</taxon>
        <taxon>Laurasiatheria</taxon>
        <taxon>Carnivora</taxon>
        <taxon>Caniformia</taxon>
        <taxon>Musteloidea</taxon>
        <taxon>Mustelidae</taxon>
        <taxon>Lutrinae</taxon>
        <taxon>Enhydra</taxon>
    </lineage>
</organism>
<name>A0A2Y9JM91_ENHLU</name>
<dbReference type="Proteomes" id="UP000248482">
    <property type="component" value="Unplaced"/>
</dbReference>
<sequence>MKPAAQALSPSARPETRHHTRKNEEAAPGWPMPRAGREGDRQCPPSILRRSQPQRRGHGAEPQRTSRLVRFREPPEAAVHYIASRETTTATTTTRAPSRLRPRGGSLLLRLSVCVLLMLVLGLCCGRAEPVALALDNLRARILGLSLYLKHTALSCWRGLLQL</sequence>